<feature type="compositionally biased region" description="Pro residues" evidence="2">
    <location>
        <begin position="61"/>
        <end position="71"/>
    </location>
</feature>
<feature type="region of interest" description="Disordered" evidence="2">
    <location>
        <begin position="1"/>
        <end position="132"/>
    </location>
</feature>
<comment type="caution">
    <text evidence="3">The sequence shown here is derived from an EMBL/GenBank/DDBJ whole genome shotgun (WGS) entry which is preliminary data.</text>
</comment>
<evidence type="ECO:0000313" key="4">
    <source>
        <dbReference type="Proteomes" id="UP000557566"/>
    </source>
</evidence>
<dbReference type="EMBL" id="JAAVMX010000003">
    <property type="protein sequence ID" value="KAF4511086.1"/>
    <property type="molecule type" value="Genomic_DNA"/>
</dbReference>
<dbReference type="AlphaFoldDB" id="A0A8H4V7Z9"/>
<reference evidence="3 4" key="1">
    <citation type="journal article" date="2020" name="Genome Biol. Evol.">
        <title>A new high-quality draft genome assembly of the Chinese cordyceps Ophiocordyceps sinensis.</title>
        <authorList>
            <person name="Shu R."/>
            <person name="Zhang J."/>
            <person name="Meng Q."/>
            <person name="Zhang H."/>
            <person name="Zhou G."/>
            <person name="Li M."/>
            <person name="Wu P."/>
            <person name="Zhao Y."/>
            <person name="Chen C."/>
            <person name="Qin Q."/>
        </authorList>
    </citation>
    <scope>NUCLEOTIDE SEQUENCE [LARGE SCALE GENOMIC DNA]</scope>
    <source>
        <strain evidence="3 4">IOZ07</strain>
    </source>
</reference>
<feature type="compositionally biased region" description="Basic and acidic residues" evidence="2">
    <location>
        <begin position="49"/>
        <end position="59"/>
    </location>
</feature>
<dbReference type="OrthoDB" id="4097086at2759"/>
<proteinExistence type="predicted"/>
<feature type="compositionally biased region" description="Polar residues" evidence="2">
    <location>
        <begin position="110"/>
        <end position="120"/>
    </location>
</feature>
<keyword evidence="4" id="KW-1185">Reference proteome</keyword>
<gene>
    <name evidence="3" type="ORF">G6O67_002919</name>
</gene>
<protein>
    <recommendedName>
        <fullName evidence="5">DUF4048 domain-containing protein</fullName>
    </recommendedName>
</protein>
<keyword evidence="1" id="KW-0175">Coiled coil</keyword>
<evidence type="ECO:0000313" key="3">
    <source>
        <dbReference type="EMBL" id="KAF4511086.1"/>
    </source>
</evidence>
<sequence>MTTNTTATTRDASSAMETRRRSSAADGLRPDPNADAVATTTFAPVVCKPQDRTTQKSDDAPPAPIMPPLAPIGPDSTARPSCSHAGACRTTNRLSLTLPIAPPTGHRSRPTPTTASSYSVPPTPVETPTIPPPADANEFIIAIAAQERRVLELREDLVRAEADLGALKEQWTAMEPFSKPGAVHHAELHINSVAGTLDDGATGPRRSVDLDRRKLLLQNQNQGTPTQGNRRRLFHGGHTRALSLLSPSRPNSEFSIHETHGREAADPTAVQHALKRASWQPRSVQNSPSVPQIFEDFKLGLKALVEDVRQKAVGDEPVGQQGSATNRGAARGLGGPRTSFAPLGPNSNMATPTPSSRFAAEKPKPVKSKPFLWTPLAFDSMTDKDLSNWEHSAGLEDIGFTPEMREERIWPVKAQAANAEALRIDTKLGEISIPNVVRGLSPRRFMDEWERSLIAPGSGDKENNPPET</sequence>
<evidence type="ECO:0000256" key="2">
    <source>
        <dbReference type="SAM" id="MobiDB-lite"/>
    </source>
</evidence>
<name>A0A8H4V7Z9_9HYPO</name>
<evidence type="ECO:0008006" key="5">
    <source>
        <dbReference type="Google" id="ProtNLM"/>
    </source>
</evidence>
<feature type="coiled-coil region" evidence="1">
    <location>
        <begin position="143"/>
        <end position="170"/>
    </location>
</feature>
<feature type="region of interest" description="Disordered" evidence="2">
    <location>
        <begin position="313"/>
        <end position="364"/>
    </location>
</feature>
<accession>A0A8H4V7Z9</accession>
<organism evidence="3 4">
    <name type="scientific">Ophiocordyceps sinensis</name>
    <dbReference type="NCBI Taxonomy" id="72228"/>
    <lineage>
        <taxon>Eukaryota</taxon>
        <taxon>Fungi</taxon>
        <taxon>Dikarya</taxon>
        <taxon>Ascomycota</taxon>
        <taxon>Pezizomycotina</taxon>
        <taxon>Sordariomycetes</taxon>
        <taxon>Hypocreomycetidae</taxon>
        <taxon>Hypocreales</taxon>
        <taxon>Ophiocordycipitaceae</taxon>
        <taxon>Ophiocordyceps</taxon>
    </lineage>
</organism>
<dbReference type="Proteomes" id="UP000557566">
    <property type="component" value="Unassembled WGS sequence"/>
</dbReference>
<feature type="compositionally biased region" description="Pro residues" evidence="2">
    <location>
        <begin position="121"/>
        <end position="132"/>
    </location>
</feature>
<feature type="compositionally biased region" description="Polar residues" evidence="2">
    <location>
        <begin position="345"/>
        <end position="356"/>
    </location>
</feature>
<evidence type="ECO:0000256" key="1">
    <source>
        <dbReference type="SAM" id="Coils"/>
    </source>
</evidence>